<organism evidence="2 3">
    <name type="scientific">Amycolatopsis albidoflavus</name>
    <dbReference type="NCBI Taxonomy" id="102226"/>
    <lineage>
        <taxon>Bacteria</taxon>
        <taxon>Bacillati</taxon>
        <taxon>Actinomycetota</taxon>
        <taxon>Actinomycetes</taxon>
        <taxon>Pseudonocardiales</taxon>
        <taxon>Pseudonocardiaceae</taxon>
        <taxon>Amycolatopsis</taxon>
    </lineage>
</organism>
<proteinExistence type="predicted"/>
<sequence length="83" mass="9747">MNGWSWYWTIWASVLFVAFAIPEFWALGTGHPENTLSDNVWRLEKFLPGDHWYQWSALHILIGGALIVLFGWLIGHFVFGIWR</sequence>
<dbReference type="EMBL" id="JBHUKQ010000014">
    <property type="protein sequence ID" value="MFD2484144.1"/>
    <property type="molecule type" value="Genomic_DNA"/>
</dbReference>
<protein>
    <submittedName>
        <fullName evidence="2">Uncharacterized protein</fullName>
    </submittedName>
</protein>
<dbReference type="Proteomes" id="UP001597542">
    <property type="component" value="Unassembled WGS sequence"/>
</dbReference>
<gene>
    <name evidence="2" type="ORF">ACFSUT_27965</name>
</gene>
<keyword evidence="1" id="KW-0472">Membrane</keyword>
<evidence type="ECO:0000313" key="2">
    <source>
        <dbReference type="EMBL" id="MFD2484144.1"/>
    </source>
</evidence>
<name>A0ABW5I498_9PSEU</name>
<evidence type="ECO:0000313" key="3">
    <source>
        <dbReference type="Proteomes" id="UP001597542"/>
    </source>
</evidence>
<evidence type="ECO:0000256" key="1">
    <source>
        <dbReference type="SAM" id="Phobius"/>
    </source>
</evidence>
<accession>A0ABW5I498</accession>
<reference evidence="3" key="1">
    <citation type="journal article" date="2019" name="Int. J. Syst. Evol. Microbiol.">
        <title>The Global Catalogue of Microorganisms (GCM) 10K type strain sequencing project: providing services to taxonomists for standard genome sequencing and annotation.</title>
        <authorList>
            <consortium name="The Broad Institute Genomics Platform"/>
            <consortium name="The Broad Institute Genome Sequencing Center for Infectious Disease"/>
            <person name="Wu L."/>
            <person name="Ma J."/>
        </authorList>
    </citation>
    <scope>NUCLEOTIDE SEQUENCE [LARGE SCALE GENOMIC DNA]</scope>
    <source>
        <strain evidence="3">CGMCC 4.7638</strain>
    </source>
</reference>
<feature type="transmembrane region" description="Helical" evidence="1">
    <location>
        <begin position="52"/>
        <end position="82"/>
    </location>
</feature>
<keyword evidence="1" id="KW-1133">Transmembrane helix</keyword>
<dbReference type="RefSeq" id="WP_344283224.1">
    <property type="nucleotide sequence ID" value="NZ_BAAAHV010000022.1"/>
</dbReference>
<comment type="caution">
    <text evidence="2">The sequence shown here is derived from an EMBL/GenBank/DDBJ whole genome shotgun (WGS) entry which is preliminary data.</text>
</comment>
<keyword evidence="1" id="KW-0812">Transmembrane</keyword>
<keyword evidence="3" id="KW-1185">Reference proteome</keyword>